<name>A0ABR7HIW6_9FIRM</name>
<gene>
    <name evidence="1" type="ORF">H8R91_02285</name>
</gene>
<keyword evidence="2" id="KW-1185">Reference proteome</keyword>
<evidence type="ECO:0008006" key="3">
    <source>
        <dbReference type="Google" id="ProtNLM"/>
    </source>
</evidence>
<sequence length="172" mass="20324">MRELTFKGYLLFQLKELSGCNTTSLYIFSNLASSNARLQDALTMYLVLYTKEDLKKRLIKKYSYLKTACNQLSGLEENNINDFLNSERLSHYRTIYQNYIYEKDKKVLENKLKQMMYQKICFTRKSKNMSNYRIYKELNLNPGNANAFLKYGDVSKVSLDTARKILAFVNKY</sequence>
<evidence type="ECO:0000313" key="1">
    <source>
        <dbReference type="EMBL" id="MBC5727376.1"/>
    </source>
</evidence>
<dbReference type="Proteomes" id="UP000636755">
    <property type="component" value="Unassembled WGS sequence"/>
</dbReference>
<organism evidence="1 2">
    <name type="scientific">Ruminococcus intestinalis</name>
    <dbReference type="NCBI Taxonomy" id="2763066"/>
    <lineage>
        <taxon>Bacteria</taxon>
        <taxon>Bacillati</taxon>
        <taxon>Bacillota</taxon>
        <taxon>Clostridia</taxon>
        <taxon>Eubacteriales</taxon>
        <taxon>Oscillospiraceae</taxon>
        <taxon>Ruminococcus</taxon>
    </lineage>
</organism>
<proteinExistence type="predicted"/>
<dbReference type="RefSeq" id="WP_186934703.1">
    <property type="nucleotide sequence ID" value="NZ_JACOPS010000001.1"/>
</dbReference>
<evidence type="ECO:0000313" key="2">
    <source>
        <dbReference type="Proteomes" id="UP000636755"/>
    </source>
</evidence>
<accession>A0ABR7HIW6</accession>
<dbReference type="EMBL" id="JACOPS010000001">
    <property type="protein sequence ID" value="MBC5727376.1"/>
    <property type="molecule type" value="Genomic_DNA"/>
</dbReference>
<protein>
    <recommendedName>
        <fullName evidence="3">Transcriptional regulator</fullName>
    </recommendedName>
</protein>
<reference evidence="1 2" key="1">
    <citation type="submission" date="2020-08" db="EMBL/GenBank/DDBJ databases">
        <title>Genome public.</title>
        <authorList>
            <person name="Liu C."/>
            <person name="Sun Q."/>
        </authorList>
    </citation>
    <scope>NUCLEOTIDE SEQUENCE [LARGE SCALE GENOMIC DNA]</scope>
    <source>
        <strain evidence="1 2">NSJ-71</strain>
    </source>
</reference>
<comment type="caution">
    <text evidence="1">The sequence shown here is derived from an EMBL/GenBank/DDBJ whole genome shotgun (WGS) entry which is preliminary data.</text>
</comment>